<dbReference type="STRING" id="266940.Krad_2081"/>
<evidence type="ECO:0000313" key="4">
    <source>
        <dbReference type="Proteomes" id="UP000001116"/>
    </source>
</evidence>
<dbReference type="InterPro" id="IPR024507">
    <property type="entry name" value="AtzH-like"/>
</dbReference>
<dbReference type="InterPro" id="IPR032710">
    <property type="entry name" value="NTF2-like_dom_sf"/>
</dbReference>
<dbReference type="AlphaFoldDB" id="A6W9S7"/>
<dbReference type="InterPro" id="IPR036928">
    <property type="entry name" value="AS_sf"/>
</dbReference>
<dbReference type="PANTHER" id="PTHR46310:SF7">
    <property type="entry name" value="AMIDASE 1"/>
    <property type="match status" value="1"/>
</dbReference>
<organism evidence="3 4">
    <name type="scientific">Kineococcus radiotolerans (strain ATCC BAA-149 / DSM 14245 / SRS30216)</name>
    <dbReference type="NCBI Taxonomy" id="266940"/>
    <lineage>
        <taxon>Bacteria</taxon>
        <taxon>Bacillati</taxon>
        <taxon>Actinomycetota</taxon>
        <taxon>Actinomycetes</taxon>
        <taxon>Kineosporiales</taxon>
        <taxon>Kineosporiaceae</taxon>
        <taxon>Kineococcus</taxon>
    </lineage>
</organism>
<proteinExistence type="predicted"/>
<protein>
    <submittedName>
        <fullName evidence="3">Amidase</fullName>
    </submittedName>
</protein>
<dbReference type="PANTHER" id="PTHR46310">
    <property type="entry name" value="AMIDASE 1"/>
    <property type="match status" value="1"/>
</dbReference>
<dbReference type="Pfam" id="PF11533">
    <property type="entry name" value="AtzH-like"/>
    <property type="match status" value="1"/>
</dbReference>
<reference evidence="4" key="1">
    <citation type="journal article" date="2008" name="PLoS ONE">
        <title>Survival in nuclear waste, extreme resistance, and potential applications gleaned from the genome sequence of Kineococcus radiotolerans SRS30216.</title>
        <authorList>
            <person name="Bagwell C.E."/>
            <person name="Bhat S."/>
            <person name="Hawkins G.M."/>
            <person name="Smith B.W."/>
            <person name="Biswas T."/>
            <person name="Hoover T.R."/>
            <person name="Saunders E."/>
            <person name="Han C.S."/>
            <person name="Tsodikov O.V."/>
            <person name="Shimkets L.J."/>
        </authorList>
    </citation>
    <scope>NUCLEOTIDE SEQUENCE [LARGE SCALE GENOMIC DNA]</scope>
    <source>
        <strain evidence="4">ATCC BAA-149 / DSM 14245 / SRS30216</strain>
    </source>
</reference>
<sequence length="546" mass="55659">MHDDGDDGDEGGLLAAAARYERALREDDLDALDALFAPGPRTVRAEGGTALVGHDQISAFRRGRGGAPTRWLRRVHLRAVSADDAFTVSETERLDGGRGLQTQFWHRGPHGWRITAAHVSSAPPAGPARQPAGESAAASAAPADATTWRTPDSATALPAGAGTGPLTGIRVAVKDLVAVAGQRTGGGVPRWLEQARTEPVNAPALQALLDAGAGIAGIAQTDELAFSLLGVNAHHGVPPNPAAPGRVPGGSSSGCAAAVASGTADLGLGTDTAGSLRVPGSFSGLYAWRPTHGAVDAAGVLPLAPTFDTVGLLARDAGVLAVAAAALLTGPTHPPARPRALLRSRTLFQVAEPATALAVEAALRALAVQTGLPLRDVDDVGVDFTGEEVTAWTTAFRTVQAAEAWASHGAFITANPGALSPAVEARFRAGEGVGAETLNAARTTIEATRARLTAVLRGGWLCLPSTATPAPRIEATPDRFEAVRAGTLPLTTLASQTGVPALNLPWGRVGDLPVGLCVLAPHGQDRSLLALLAEVAPHPRTAARLP</sequence>
<name>A6W9S7_KINRD</name>
<accession>A6W9S7</accession>
<feature type="compositionally biased region" description="Low complexity" evidence="1">
    <location>
        <begin position="127"/>
        <end position="145"/>
    </location>
</feature>
<dbReference type="Proteomes" id="UP000001116">
    <property type="component" value="Chromosome"/>
</dbReference>
<feature type="domain" description="Amidase" evidence="2">
    <location>
        <begin position="158"/>
        <end position="529"/>
    </location>
</feature>
<dbReference type="RefSeq" id="WP_011981295.1">
    <property type="nucleotide sequence ID" value="NC_009664.2"/>
</dbReference>
<dbReference type="SUPFAM" id="SSF54427">
    <property type="entry name" value="NTF2-like"/>
    <property type="match status" value="1"/>
</dbReference>
<evidence type="ECO:0000256" key="1">
    <source>
        <dbReference type="SAM" id="MobiDB-lite"/>
    </source>
</evidence>
<dbReference type="SUPFAM" id="SSF75304">
    <property type="entry name" value="Amidase signature (AS) enzymes"/>
    <property type="match status" value="1"/>
</dbReference>
<dbReference type="HOGENOM" id="CLU_009600_0_3_11"/>
<dbReference type="eggNOG" id="COG0154">
    <property type="taxonomic scope" value="Bacteria"/>
</dbReference>
<evidence type="ECO:0000313" key="3">
    <source>
        <dbReference type="EMBL" id="ABS03566.1"/>
    </source>
</evidence>
<keyword evidence="4" id="KW-1185">Reference proteome</keyword>
<gene>
    <name evidence="3" type="ordered locus">Krad_2081</name>
</gene>
<dbReference type="Pfam" id="PF01425">
    <property type="entry name" value="Amidase"/>
    <property type="match status" value="1"/>
</dbReference>
<dbReference type="InterPro" id="IPR023631">
    <property type="entry name" value="Amidase_dom"/>
</dbReference>
<dbReference type="Gene3D" id="3.90.1300.10">
    <property type="entry name" value="Amidase signature (AS) domain"/>
    <property type="match status" value="1"/>
</dbReference>
<feature type="region of interest" description="Disordered" evidence="1">
    <location>
        <begin position="120"/>
        <end position="150"/>
    </location>
</feature>
<evidence type="ECO:0000259" key="2">
    <source>
        <dbReference type="Pfam" id="PF01425"/>
    </source>
</evidence>
<dbReference type="KEGG" id="kra:Krad_2081"/>
<dbReference type="Gene3D" id="3.10.450.50">
    <property type="match status" value="1"/>
</dbReference>
<dbReference type="EMBL" id="CP000750">
    <property type="protein sequence ID" value="ABS03566.1"/>
    <property type="molecule type" value="Genomic_DNA"/>
</dbReference>
<dbReference type="OrthoDB" id="5175573at2"/>
<dbReference type="InterPro" id="IPR020556">
    <property type="entry name" value="Amidase_CS"/>
</dbReference>
<dbReference type="PROSITE" id="PS00571">
    <property type="entry name" value="AMIDASES"/>
    <property type="match status" value="1"/>
</dbReference>